<dbReference type="AlphaFoldDB" id="A0A2M7H2K0"/>
<dbReference type="InterPro" id="IPR051918">
    <property type="entry name" value="STPP_CPPED1"/>
</dbReference>
<dbReference type="EMBL" id="PFGC01000053">
    <property type="protein sequence ID" value="PIW36453.1"/>
    <property type="molecule type" value="Genomic_DNA"/>
</dbReference>
<name>A0A2M7H2K0_9BACT</name>
<dbReference type="Proteomes" id="UP000230292">
    <property type="component" value="Unassembled WGS sequence"/>
</dbReference>
<evidence type="ECO:0000313" key="3">
    <source>
        <dbReference type="Proteomes" id="UP000230292"/>
    </source>
</evidence>
<dbReference type="InterPro" id="IPR029052">
    <property type="entry name" value="Metallo-depent_PP-like"/>
</dbReference>
<dbReference type="Gene3D" id="3.60.21.10">
    <property type="match status" value="1"/>
</dbReference>
<dbReference type="PANTHER" id="PTHR43143">
    <property type="entry name" value="METALLOPHOSPHOESTERASE, CALCINEURIN SUPERFAMILY"/>
    <property type="match status" value="1"/>
</dbReference>
<proteinExistence type="predicted"/>
<gene>
    <name evidence="2" type="ORF">COW24_05360</name>
</gene>
<dbReference type="InterPro" id="IPR004843">
    <property type="entry name" value="Calcineurin-like_PHP"/>
</dbReference>
<dbReference type="GO" id="GO:0016787">
    <property type="term" value="F:hydrolase activity"/>
    <property type="evidence" value="ECO:0007669"/>
    <property type="project" value="InterPro"/>
</dbReference>
<feature type="domain" description="Calcineurin-like phosphoesterase" evidence="1">
    <location>
        <begin position="54"/>
        <end position="240"/>
    </location>
</feature>
<accession>A0A2M7H2K0</accession>
<dbReference type="SUPFAM" id="SSF56300">
    <property type="entry name" value="Metallo-dependent phosphatases"/>
    <property type="match status" value="1"/>
</dbReference>
<dbReference type="PANTHER" id="PTHR43143:SF1">
    <property type="entry name" value="SERINE_THREONINE-PROTEIN PHOSPHATASE CPPED1"/>
    <property type="match status" value="1"/>
</dbReference>
<evidence type="ECO:0000313" key="2">
    <source>
        <dbReference type="EMBL" id="PIW36453.1"/>
    </source>
</evidence>
<evidence type="ECO:0000259" key="1">
    <source>
        <dbReference type="Pfam" id="PF00149"/>
    </source>
</evidence>
<reference evidence="2 3" key="1">
    <citation type="submission" date="2017-09" db="EMBL/GenBank/DDBJ databases">
        <title>Depth-based differentiation of microbial function through sediment-hosted aquifers and enrichment of novel symbionts in the deep terrestrial subsurface.</title>
        <authorList>
            <person name="Probst A.J."/>
            <person name="Ladd B."/>
            <person name="Jarett J.K."/>
            <person name="Geller-Mcgrath D.E."/>
            <person name="Sieber C.M."/>
            <person name="Emerson J.B."/>
            <person name="Anantharaman K."/>
            <person name="Thomas B.C."/>
            <person name="Malmstrom R."/>
            <person name="Stieglmeier M."/>
            <person name="Klingl A."/>
            <person name="Woyke T."/>
            <person name="Ryan C.M."/>
            <person name="Banfield J.F."/>
        </authorList>
    </citation>
    <scope>NUCLEOTIDE SEQUENCE [LARGE SCALE GENOMIC DNA]</scope>
    <source>
        <strain evidence="2">CG15_BIG_FIL_POST_REV_8_21_14_020_45_12</strain>
    </source>
</reference>
<dbReference type="Pfam" id="PF00149">
    <property type="entry name" value="Metallophos"/>
    <property type="match status" value="1"/>
</dbReference>
<sequence length="296" mass="33222">MKAIGSIFIILILILAGVFWFVNRELIAFPEISLETANTDEIKAPDKDFDGWSFAVVGDLEGPTTITDKLLDQISQENIEFLVQLGDVVDANADVAKKQSNMEAMQEALEQLPVPVYHVPGNNDLIYDENLEIRTAALYQEVINPELYSTIEHNNARIFLLDNSYRRYGFPDEELTWLKQELATNSSPYTFLFFHRPIGVPGEDIFGDDETPFSREQNTKFRELLSGYSVNLILNGHLHTTLQYTLDQAPVIITGGGGGIPQAIFGGEDSAFYHYYLVHVPSDGYTPIDTQLVPLN</sequence>
<protein>
    <recommendedName>
        <fullName evidence="1">Calcineurin-like phosphoesterase domain-containing protein</fullName>
    </recommendedName>
</protein>
<comment type="caution">
    <text evidence="2">The sequence shown here is derived from an EMBL/GenBank/DDBJ whole genome shotgun (WGS) entry which is preliminary data.</text>
</comment>
<organism evidence="2 3">
    <name type="scientific">Candidatus Kerfeldbacteria bacterium CG15_BIG_FIL_POST_REV_8_21_14_020_45_12</name>
    <dbReference type="NCBI Taxonomy" id="2014247"/>
    <lineage>
        <taxon>Bacteria</taxon>
        <taxon>Candidatus Kerfeldiibacteriota</taxon>
    </lineage>
</organism>